<proteinExistence type="evidence at transcript level"/>
<dbReference type="Gene3D" id="2.130.10.10">
    <property type="entry name" value="YVTN repeat-like/Quinoprotein amine dehydrogenase"/>
    <property type="match status" value="3"/>
</dbReference>
<dbReference type="Ensembl" id="ENSCMIT00000011728.1">
    <property type="protein sequence ID" value="ENSCMIP00000011447.1"/>
    <property type="gene ID" value="ENSCMIG00000005944.1"/>
</dbReference>
<dbReference type="InterPro" id="IPR019775">
    <property type="entry name" value="WD40_repeat_CS"/>
</dbReference>
<dbReference type="GO" id="GO:0004842">
    <property type="term" value="F:ubiquitin-protein transferase activity"/>
    <property type="evidence" value="ECO:0007669"/>
    <property type="project" value="InterPro"/>
</dbReference>
<feature type="repeat" description="WD" evidence="4">
    <location>
        <begin position="235"/>
        <end position="276"/>
    </location>
</feature>
<dbReference type="InterPro" id="IPR001660">
    <property type="entry name" value="SAM"/>
</dbReference>
<dbReference type="PROSITE" id="PS50105">
    <property type="entry name" value="SAM_DOMAIN"/>
    <property type="match status" value="1"/>
</dbReference>
<feature type="repeat" description="WD" evidence="4">
    <location>
        <begin position="100"/>
        <end position="134"/>
    </location>
</feature>
<dbReference type="SMART" id="SM00320">
    <property type="entry name" value="WD40"/>
    <property type="match status" value="7"/>
</dbReference>
<feature type="domain" description="U-box" evidence="6">
    <location>
        <begin position="402"/>
        <end position="476"/>
    </location>
</feature>
<dbReference type="PRINTS" id="PR00320">
    <property type="entry name" value="GPROTEINBRPT"/>
</dbReference>
<dbReference type="SUPFAM" id="SSF47769">
    <property type="entry name" value="SAM/Pointed domain"/>
    <property type="match status" value="1"/>
</dbReference>
<dbReference type="SUPFAM" id="SSF57850">
    <property type="entry name" value="RING/U-box"/>
    <property type="match status" value="1"/>
</dbReference>
<dbReference type="InterPro" id="IPR036322">
    <property type="entry name" value="WD40_repeat_dom_sf"/>
</dbReference>
<dbReference type="InterPro" id="IPR001680">
    <property type="entry name" value="WD40_rpt"/>
</dbReference>
<dbReference type="Proteomes" id="UP000314986">
    <property type="component" value="Unassembled WGS sequence"/>
</dbReference>
<dbReference type="PROSITE" id="PS00678">
    <property type="entry name" value="WD_REPEATS_1"/>
    <property type="match status" value="1"/>
</dbReference>
<feature type="repeat" description="WD" evidence="4">
    <location>
        <begin position="277"/>
        <end position="310"/>
    </location>
</feature>
<dbReference type="PROSITE" id="PS50082">
    <property type="entry name" value="WD_REPEATS_2"/>
    <property type="match status" value="4"/>
</dbReference>
<dbReference type="Gene3D" id="3.30.40.10">
    <property type="entry name" value="Zinc/RING finger domain, C3HC4 (zinc finger)"/>
    <property type="match status" value="1"/>
</dbReference>
<dbReference type="InterPro" id="IPR020472">
    <property type="entry name" value="WD40_PAC1"/>
</dbReference>
<dbReference type="SMART" id="SM00504">
    <property type="entry name" value="Ubox"/>
    <property type="match status" value="1"/>
</dbReference>
<evidence type="ECO:0000256" key="4">
    <source>
        <dbReference type="PROSITE-ProRule" id="PRU00221"/>
    </source>
</evidence>
<dbReference type="SUPFAM" id="SSF50978">
    <property type="entry name" value="WD40 repeat-like"/>
    <property type="match status" value="1"/>
</dbReference>
<dbReference type="InterPro" id="IPR013083">
    <property type="entry name" value="Znf_RING/FYVE/PHD"/>
</dbReference>
<protein>
    <recommendedName>
        <fullName evidence="1">WD repeat, SAM and U-box domain-containing protein 1</fullName>
    </recommendedName>
</protein>
<keyword evidence="2 4" id="KW-0853">WD repeat</keyword>
<dbReference type="SMART" id="SM00454">
    <property type="entry name" value="SAM"/>
    <property type="match status" value="1"/>
</dbReference>
<dbReference type="OrthoDB" id="10064100at2759"/>
<dbReference type="InterPro" id="IPR003613">
    <property type="entry name" value="Ubox_domain"/>
</dbReference>
<dbReference type="InterPro" id="IPR052085">
    <property type="entry name" value="WD-SAM-U-box"/>
</dbReference>
<dbReference type="CDD" id="cd00200">
    <property type="entry name" value="WD40"/>
    <property type="match status" value="1"/>
</dbReference>
<dbReference type="InterPro" id="IPR013761">
    <property type="entry name" value="SAM/pointed_sf"/>
</dbReference>
<dbReference type="RefSeq" id="XP_042191969.1">
    <property type="nucleotide sequence ID" value="XM_042336035.1"/>
</dbReference>
<evidence type="ECO:0000259" key="6">
    <source>
        <dbReference type="PROSITE" id="PS51698"/>
    </source>
</evidence>
<evidence type="ECO:0000256" key="2">
    <source>
        <dbReference type="ARBA" id="ARBA00022574"/>
    </source>
</evidence>
<reference evidence="9" key="1">
    <citation type="journal article" date="2006" name="Science">
        <title>Ancient noncoding elements conserved in the human genome.</title>
        <authorList>
            <person name="Venkatesh B."/>
            <person name="Kirkness E.F."/>
            <person name="Loh Y.H."/>
            <person name="Halpern A.L."/>
            <person name="Lee A.P."/>
            <person name="Johnson J."/>
            <person name="Dandona N."/>
            <person name="Viswanathan L.D."/>
            <person name="Tay A."/>
            <person name="Venter J.C."/>
            <person name="Strausberg R.L."/>
            <person name="Brenner S."/>
        </authorList>
    </citation>
    <scope>NUCLEOTIDE SEQUENCE [LARGE SCALE GENOMIC DNA]</scope>
</reference>
<evidence type="ECO:0000313" key="7">
    <source>
        <dbReference type="EMBL" id="AFO99182.1"/>
    </source>
</evidence>
<dbReference type="Pfam" id="PF00400">
    <property type="entry name" value="WD40"/>
    <property type="match status" value="6"/>
</dbReference>
<dbReference type="PROSITE" id="PS50294">
    <property type="entry name" value="WD_REPEATS_REGION"/>
    <property type="match status" value="4"/>
</dbReference>
<reference evidence="9" key="2">
    <citation type="journal article" date="2007" name="PLoS Biol.">
        <title>Survey sequencing and comparative analysis of the elephant shark (Callorhinchus milii) genome.</title>
        <authorList>
            <person name="Venkatesh B."/>
            <person name="Kirkness E.F."/>
            <person name="Loh Y.H."/>
            <person name="Halpern A.L."/>
            <person name="Lee A.P."/>
            <person name="Johnson J."/>
            <person name="Dandona N."/>
            <person name="Viswanathan L.D."/>
            <person name="Tay A."/>
            <person name="Venter J.C."/>
            <person name="Strausberg R.L."/>
            <person name="Brenner S."/>
        </authorList>
    </citation>
    <scope>NUCLEOTIDE SEQUENCE [LARGE SCALE GENOMIC DNA]</scope>
</reference>
<dbReference type="Pfam" id="PF07647">
    <property type="entry name" value="SAM_2"/>
    <property type="match status" value="1"/>
</dbReference>
<dbReference type="PANTHER" id="PTHR46573:SF1">
    <property type="entry name" value="WD REPEAT, SAM AND U-BOX DOMAIN-CONTAINING PROTEIN 1"/>
    <property type="match status" value="1"/>
</dbReference>
<dbReference type="GeneID" id="103176355"/>
<sequence>MTTLVQTLTHHTDDVNCCAFSSSCLASCSLDKTIRLYSVKDFSELPFSPLRGHSYAVHFCCFSSCGKFLASSSTDGTTILWDSRAGERLAILKQPSGNPVRVCRFSHDSTYLVSGAADGTLALWDVHLKKLRRSSTIEDGSVIACAFPPGVNNFVIGSTSGDLTLWDCQMKCLFNVKEAHDLGVTCCEFSPQPINDNSGSPSFLMASCGQDNKIKFWVMSQLHPSGYKIRIRCSLNHHTAPVLSCCFSPDGQILVSGSVDKSIIIWNSMSGAPLYTLKQHTRYVTACAFAPDLPLIATGSMDKTVNIWRIGVKSYSGEDFSAQINRSFQHWSEDEVGSWLSAEGLEDLVDVFKTNNIDGQELLSLTKESLINDLKIESLGLRNKILRKLDEVKVQMESASTGVPDEFLCPISREVMTDPVIAADGYSYQRDAVESWINTKKRTSPMTNMPLQSSLITPNRTLKMAIDRWIDAHKVLQLPAKQLN</sequence>
<dbReference type="CDD" id="cd16655">
    <property type="entry name" value="RING-Ubox_WDSUB1-like"/>
    <property type="match status" value="1"/>
</dbReference>
<evidence type="ECO:0000259" key="5">
    <source>
        <dbReference type="PROSITE" id="PS50105"/>
    </source>
</evidence>
<name>V9KM24_CALMI</name>
<evidence type="ECO:0000313" key="8">
    <source>
        <dbReference type="Ensembl" id="ENSCMIP00000011447.1"/>
    </source>
</evidence>
<dbReference type="OMA" id="YSEKAHD"/>
<evidence type="ECO:0000256" key="3">
    <source>
        <dbReference type="ARBA" id="ARBA00022737"/>
    </source>
</evidence>
<feature type="domain" description="SAM" evidence="5">
    <location>
        <begin position="331"/>
        <end position="395"/>
    </location>
</feature>
<dbReference type="KEGG" id="cmk:103176355"/>
<dbReference type="Pfam" id="PF04564">
    <property type="entry name" value="U-box"/>
    <property type="match status" value="1"/>
</dbReference>
<dbReference type="EMBL" id="JW866665">
    <property type="protein sequence ID" value="AFO99182.1"/>
    <property type="molecule type" value="mRNA"/>
</dbReference>
<feature type="repeat" description="WD" evidence="4">
    <location>
        <begin position="50"/>
        <end position="91"/>
    </location>
</feature>
<dbReference type="Gene3D" id="1.10.150.50">
    <property type="entry name" value="Transcription Factor, Ets-1"/>
    <property type="match status" value="1"/>
</dbReference>
<reference evidence="8" key="4">
    <citation type="submission" date="2025-05" db="UniProtKB">
        <authorList>
            <consortium name="Ensembl"/>
        </authorList>
    </citation>
    <scope>IDENTIFICATION</scope>
</reference>
<dbReference type="GeneTree" id="ENSGT00940000157230"/>
<dbReference type="PROSITE" id="PS51698">
    <property type="entry name" value="U_BOX"/>
    <property type="match status" value="1"/>
</dbReference>
<accession>V9KM24</accession>
<dbReference type="STRING" id="7868.ENSCMIP00000011447"/>
<keyword evidence="9" id="KW-1185">Reference proteome</keyword>
<gene>
    <name evidence="8" type="primary">wdsub1</name>
</gene>
<dbReference type="CTD" id="151525"/>
<evidence type="ECO:0000256" key="1">
    <source>
        <dbReference type="ARBA" id="ARBA00020894"/>
    </source>
</evidence>
<organism evidence="7">
    <name type="scientific">Callorhinchus milii</name>
    <name type="common">Ghost shark</name>
    <dbReference type="NCBI Taxonomy" id="7868"/>
    <lineage>
        <taxon>Eukaryota</taxon>
        <taxon>Metazoa</taxon>
        <taxon>Chordata</taxon>
        <taxon>Craniata</taxon>
        <taxon>Vertebrata</taxon>
        <taxon>Chondrichthyes</taxon>
        <taxon>Holocephali</taxon>
        <taxon>Chimaeriformes</taxon>
        <taxon>Callorhinchidae</taxon>
        <taxon>Callorhinchus</taxon>
    </lineage>
</organism>
<dbReference type="GO" id="GO:0016567">
    <property type="term" value="P:protein ubiquitination"/>
    <property type="evidence" value="ECO:0007669"/>
    <property type="project" value="InterPro"/>
</dbReference>
<reference evidence="7 9" key="3">
    <citation type="journal article" date="2014" name="Nature">
        <title>Elephant shark genome provides unique insights into gnathostome evolution.</title>
        <authorList>
            <consortium name="International Elephant Shark Genome Sequencing Consortium"/>
            <person name="Venkatesh B."/>
            <person name="Lee A.P."/>
            <person name="Ravi V."/>
            <person name="Maurya A.K."/>
            <person name="Lian M.M."/>
            <person name="Swann J.B."/>
            <person name="Ohta Y."/>
            <person name="Flajnik M.F."/>
            <person name="Sutoh Y."/>
            <person name="Kasahara M."/>
            <person name="Hoon S."/>
            <person name="Gangu V."/>
            <person name="Roy S.W."/>
            <person name="Irimia M."/>
            <person name="Korzh V."/>
            <person name="Kondrychyn I."/>
            <person name="Lim Z.W."/>
            <person name="Tay B.H."/>
            <person name="Tohari S."/>
            <person name="Kong K.W."/>
            <person name="Ho S."/>
            <person name="Lorente-Galdos B."/>
            <person name="Quilez J."/>
            <person name="Marques-Bonet T."/>
            <person name="Raney B.J."/>
            <person name="Ingham P.W."/>
            <person name="Tay A."/>
            <person name="Hillier L.W."/>
            <person name="Minx P."/>
            <person name="Boehm T."/>
            <person name="Wilson R.K."/>
            <person name="Brenner S."/>
            <person name="Warren W.C."/>
        </authorList>
    </citation>
    <scope>NUCLEOTIDE SEQUENCE</scope>
    <source>
        <tissue evidence="7">Testis</tissue>
    </source>
</reference>
<dbReference type="AlphaFoldDB" id="V9KM24"/>
<dbReference type="PANTHER" id="PTHR46573">
    <property type="entry name" value="WD REPEAT, SAM AND U-BOX DOMAIN-CONTAINING PROTEIN 1"/>
    <property type="match status" value="1"/>
</dbReference>
<dbReference type="CDD" id="cd09505">
    <property type="entry name" value="SAM_WDSUB1"/>
    <property type="match status" value="1"/>
</dbReference>
<dbReference type="InterPro" id="IPR015943">
    <property type="entry name" value="WD40/YVTN_repeat-like_dom_sf"/>
</dbReference>
<evidence type="ECO:0000313" key="9">
    <source>
        <dbReference type="Proteomes" id="UP000314986"/>
    </source>
</evidence>
<keyword evidence="3" id="KW-0677">Repeat</keyword>